<reference evidence="2 3" key="1">
    <citation type="submission" date="2019-04" db="EMBL/GenBank/DDBJ databases">
        <authorList>
            <person name="Park S."/>
            <person name="Yoon J.-H."/>
        </authorList>
    </citation>
    <scope>NUCLEOTIDE SEQUENCE [LARGE SCALE GENOMIC DNA]</scope>
    <source>
        <strain evidence="2 3">HJM-18</strain>
    </source>
</reference>
<comment type="caution">
    <text evidence="2">The sequence shown here is derived from an EMBL/GenBank/DDBJ whole genome shotgun (WGS) entry which is preliminary data.</text>
</comment>
<keyword evidence="1" id="KW-0472">Membrane</keyword>
<dbReference type="EMBL" id="SRPF01000083">
    <property type="protein sequence ID" value="TGN37547.1"/>
    <property type="molecule type" value="Genomic_DNA"/>
</dbReference>
<evidence type="ECO:0000313" key="3">
    <source>
        <dbReference type="Proteomes" id="UP000298325"/>
    </source>
</evidence>
<dbReference type="AlphaFoldDB" id="A0A4Z1BL46"/>
<protein>
    <submittedName>
        <fullName evidence="2">Glycosyltransferase family 2 protein</fullName>
    </submittedName>
</protein>
<keyword evidence="1" id="KW-0812">Transmembrane</keyword>
<sequence length="58" mass="6450">FLGAGYYGYTFITENRFTNMSALLLTSSLMIFLVGLVSEQITSLLYISSDKDSDKGEK</sequence>
<feature type="transmembrane region" description="Helical" evidence="1">
    <location>
        <begin position="20"/>
        <end position="38"/>
    </location>
</feature>
<feature type="non-terminal residue" evidence="2">
    <location>
        <position position="1"/>
    </location>
</feature>
<evidence type="ECO:0000256" key="1">
    <source>
        <dbReference type="SAM" id="Phobius"/>
    </source>
</evidence>
<dbReference type="Proteomes" id="UP000298325">
    <property type="component" value="Unassembled WGS sequence"/>
</dbReference>
<keyword evidence="2" id="KW-0808">Transferase</keyword>
<gene>
    <name evidence="2" type="ORF">E5Q11_17645</name>
</gene>
<proteinExistence type="predicted"/>
<name>A0A4Z1BL46_9GAMM</name>
<dbReference type="GO" id="GO:0016740">
    <property type="term" value="F:transferase activity"/>
    <property type="evidence" value="ECO:0007669"/>
    <property type="project" value="UniProtKB-KW"/>
</dbReference>
<keyword evidence="1" id="KW-1133">Transmembrane helix</keyword>
<organism evidence="2 3">
    <name type="scientific">Marinobacter confluentis</name>
    <dbReference type="NCBI Taxonomy" id="1697557"/>
    <lineage>
        <taxon>Bacteria</taxon>
        <taxon>Pseudomonadati</taxon>
        <taxon>Pseudomonadota</taxon>
        <taxon>Gammaproteobacteria</taxon>
        <taxon>Pseudomonadales</taxon>
        <taxon>Marinobacteraceae</taxon>
        <taxon>Marinobacter</taxon>
    </lineage>
</organism>
<evidence type="ECO:0000313" key="2">
    <source>
        <dbReference type="EMBL" id="TGN37547.1"/>
    </source>
</evidence>
<accession>A0A4Z1BL46</accession>
<keyword evidence="3" id="KW-1185">Reference proteome</keyword>